<dbReference type="Gene3D" id="1.20.120.450">
    <property type="entry name" value="dinb family like domain"/>
    <property type="match status" value="1"/>
</dbReference>
<reference evidence="1 2" key="1">
    <citation type="submission" date="2017-10" db="EMBL/GenBank/DDBJ databases">
        <title>Sequencing the genomes of 1000 actinobacteria strains.</title>
        <authorList>
            <person name="Klenk H.-P."/>
        </authorList>
    </citation>
    <scope>NUCLEOTIDE SEQUENCE [LARGE SCALE GENOMIC DNA]</scope>
    <source>
        <strain evidence="1 2">DSM 21863</strain>
    </source>
</reference>
<evidence type="ECO:0000313" key="1">
    <source>
        <dbReference type="EMBL" id="PFG41763.1"/>
    </source>
</evidence>
<name>A0A2A9ESM9_9MICO</name>
<sequence length="172" mass="19102">MPLSDVEPRLDSADATAQVVAYLDYYRAAVARKIDGLSDDQLRRSVLPSGWTPLELLCHLVHMERRWFRWGFLGEPVEDPWGDHADGDPDGPWQVPPGTTRDDLLAALHDGGARTRQVLTAHAPHERGALGGRFTADPPTLTWICFHVLQEYARHAGHLDVVRELVDGGLGE</sequence>
<dbReference type="Proteomes" id="UP000224130">
    <property type="component" value="Unassembled WGS sequence"/>
</dbReference>
<dbReference type="Pfam" id="PF04978">
    <property type="entry name" value="MST"/>
    <property type="match status" value="1"/>
</dbReference>
<gene>
    <name evidence="1" type="ORF">ATJ88_0405</name>
</gene>
<dbReference type="EMBL" id="PDJJ01000001">
    <property type="protein sequence ID" value="PFG41763.1"/>
    <property type="molecule type" value="Genomic_DNA"/>
</dbReference>
<evidence type="ECO:0000313" key="2">
    <source>
        <dbReference type="Proteomes" id="UP000224130"/>
    </source>
</evidence>
<dbReference type="RefSeq" id="WP_098462377.1">
    <property type="nucleotide sequence ID" value="NZ_PDJJ01000001.1"/>
</dbReference>
<dbReference type="InterPro" id="IPR007061">
    <property type="entry name" value="MST-like"/>
</dbReference>
<dbReference type="AlphaFoldDB" id="A0A2A9ESM9"/>
<keyword evidence="2" id="KW-1185">Reference proteome</keyword>
<dbReference type="SUPFAM" id="SSF109854">
    <property type="entry name" value="DinB/YfiT-like putative metalloenzymes"/>
    <property type="match status" value="1"/>
</dbReference>
<protein>
    <submittedName>
        <fullName evidence="1">Uncharacterized protein DUF664</fullName>
    </submittedName>
</protein>
<proteinExistence type="predicted"/>
<dbReference type="InterPro" id="IPR034660">
    <property type="entry name" value="DinB/YfiT-like"/>
</dbReference>
<dbReference type="OrthoDB" id="4548523at2"/>
<organism evidence="1 2">
    <name type="scientific">Isoptericola jiangsuensis</name>
    <dbReference type="NCBI Taxonomy" id="548579"/>
    <lineage>
        <taxon>Bacteria</taxon>
        <taxon>Bacillati</taxon>
        <taxon>Actinomycetota</taxon>
        <taxon>Actinomycetes</taxon>
        <taxon>Micrococcales</taxon>
        <taxon>Promicromonosporaceae</taxon>
        <taxon>Isoptericola</taxon>
    </lineage>
</organism>
<accession>A0A2A9ESM9</accession>
<comment type="caution">
    <text evidence="1">The sequence shown here is derived from an EMBL/GenBank/DDBJ whole genome shotgun (WGS) entry which is preliminary data.</text>
</comment>